<proteinExistence type="inferred from homology"/>
<accession>A0AA39D1H5</accession>
<dbReference type="InterPro" id="IPR027417">
    <property type="entry name" value="P-loop_NTPase"/>
</dbReference>
<sequence length="873" mass="96370">MPPPPPRPKNLSLSITNPLVLYRALVATKKIKPDPAQHRLALQLQKLYFRLKDYSPEVEYRYRLEKIGRSVGRRSGSGSGSTGASSTDTGIQTTRTHDGDGAQQQNVSSKRAAAAKGRSNNSSSSSILSRSLAVLASSTKARLDPSSLALTRTTPLHQSALQIDSPLGLLLYGEVGRGKSMLLDLLYDSLPSRKKRRWHFTTFMLDVYRRIELERTERVAMEAAPDLDGGGRRRRSMFGGDQGQTVSDHENVVLSLARDTICDSPILFLDEFQMPDRTASKLVGSFFTSFFHLGGVLVASSNRMPEELSKAAGIEFAALRRGTTTTGAGGFWGLGWGIGRETEGEKSAKTDFGLFLDVLRARCEVWEMEGEKDWRREADDVDQDGGLSGLAMIGQSDTTFDNVVGTDMRGTEGGSDGIASDDVDGVPKDNEHGLVVGSSTDITNETTPQASSDAPPHYHVSIPSVPSSSFETDLRSLNPQDEWTPTHLTIYARQIHLPHTHKGILKSSFSDLCATYLGPADYVSLCSTFHTLVLTDVPVLTLTQKNEARRFITLLDALYEAKCRVLIEAEAPPDKLFFPEMRRRTRAGFHDDGRHEGDDGGNDEGDSITSEAYSEIYQDSTAPFRPNVSIYNDGNVRSSEPDVDVVSFTASLGDVSRRSVLADEDADFGPTYGNGRGRGIGRADSAEDAMSRRQATSPDFTTTSALTGEDERFAYKRARSRLWEMCGNRWWSQRTLTDDEGEGENGTVMDWWRPIGREGRTWERFRDQDLKEEVLKWQGQEQGREENKGGSESHQGPERANDDAKTDSLFKHGASPFRTSTSPPPKFGWQHAWGMMKWGKKAGRWGRGVDGFVNTRGTDGGESSDQEETGKRR</sequence>
<dbReference type="GO" id="GO:0005524">
    <property type="term" value="F:ATP binding"/>
    <property type="evidence" value="ECO:0007669"/>
    <property type="project" value="UniProtKB-KW"/>
</dbReference>
<comment type="similarity">
    <text evidence="1">Belongs to the AFG1 ATPase family.</text>
</comment>
<keyword evidence="2" id="KW-0547">Nucleotide-binding</keyword>
<feature type="compositionally biased region" description="Polar residues" evidence="4">
    <location>
        <begin position="693"/>
        <end position="703"/>
    </location>
</feature>
<feature type="region of interest" description="Disordered" evidence="4">
    <location>
        <begin position="777"/>
        <end position="831"/>
    </location>
</feature>
<feature type="region of interest" description="Disordered" evidence="4">
    <location>
        <begin position="436"/>
        <end position="459"/>
    </location>
</feature>
<dbReference type="InterPro" id="IPR005654">
    <property type="entry name" value="ATPase_AFG1-like"/>
</dbReference>
<feature type="region of interest" description="Disordered" evidence="4">
    <location>
        <begin position="844"/>
        <end position="873"/>
    </location>
</feature>
<dbReference type="AlphaFoldDB" id="A0AA39D1H5"/>
<evidence type="ECO:0000313" key="5">
    <source>
        <dbReference type="EMBL" id="KAJ9639227.1"/>
    </source>
</evidence>
<feature type="compositionally biased region" description="Low complexity" evidence="4">
    <location>
        <begin position="107"/>
        <end position="124"/>
    </location>
</feature>
<evidence type="ECO:0000256" key="1">
    <source>
        <dbReference type="ARBA" id="ARBA00010322"/>
    </source>
</evidence>
<dbReference type="GO" id="GO:0016887">
    <property type="term" value="F:ATP hydrolysis activity"/>
    <property type="evidence" value="ECO:0007669"/>
    <property type="project" value="InterPro"/>
</dbReference>
<keyword evidence="3" id="KW-0067">ATP-binding</keyword>
<feature type="compositionally biased region" description="Basic and acidic residues" evidence="4">
    <location>
        <begin position="588"/>
        <end position="598"/>
    </location>
</feature>
<dbReference type="Proteomes" id="UP001172681">
    <property type="component" value="Unassembled WGS sequence"/>
</dbReference>
<feature type="compositionally biased region" description="Polar residues" evidence="4">
    <location>
        <begin position="437"/>
        <end position="452"/>
    </location>
</feature>
<dbReference type="EMBL" id="JAPDRN010000018">
    <property type="protein sequence ID" value="KAJ9639227.1"/>
    <property type="molecule type" value="Genomic_DNA"/>
</dbReference>
<reference evidence="5" key="1">
    <citation type="submission" date="2022-10" db="EMBL/GenBank/DDBJ databases">
        <title>Culturing micro-colonial fungi from biological soil crusts in the Mojave desert and describing Neophaeococcomyces mojavensis, and introducing the new genera and species Taxawa tesnikishii.</title>
        <authorList>
            <person name="Kurbessoian T."/>
            <person name="Stajich J.E."/>
        </authorList>
    </citation>
    <scope>NUCLEOTIDE SEQUENCE</scope>
    <source>
        <strain evidence="5">TK_35</strain>
    </source>
</reference>
<keyword evidence="6" id="KW-1185">Reference proteome</keyword>
<organism evidence="5 6">
    <name type="scientific">Knufia peltigerae</name>
    <dbReference type="NCBI Taxonomy" id="1002370"/>
    <lineage>
        <taxon>Eukaryota</taxon>
        <taxon>Fungi</taxon>
        <taxon>Dikarya</taxon>
        <taxon>Ascomycota</taxon>
        <taxon>Pezizomycotina</taxon>
        <taxon>Eurotiomycetes</taxon>
        <taxon>Chaetothyriomycetidae</taxon>
        <taxon>Chaetothyriales</taxon>
        <taxon>Trichomeriaceae</taxon>
        <taxon>Knufia</taxon>
    </lineage>
</organism>
<feature type="compositionally biased region" description="Basic and acidic residues" evidence="4">
    <location>
        <begin position="782"/>
        <end position="810"/>
    </location>
</feature>
<evidence type="ECO:0000313" key="6">
    <source>
        <dbReference type="Proteomes" id="UP001172681"/>
    </source>
</evidence>
<dbReference type="PANTHER" id="PTHR12169:SF2">
    <property type="entry name" value="AFG1P"/>
    <property type="match status" value="1"/>
</dbReference>
<name>A0AA39D1H5_9EURO</name>
<dbReference type="Pfam" id="PF03969">
    <property type="entry name" value="AFG1_ATPase"/>
    <property type="match status" value="2"/>
</dbReference>
<comment type="caution">
    <text evidence="5">The sequence shown here is derived from an EMBL/GenBank/DDBJ whole genome shotgun (WGS) entry which is preliminary data.</text>
</comment>
<dbReference type="SUPFAM" id="SSF52540">
    <property type="entry name" value="P-loop containing nucleoside triphosphate hydrolases"/>
    <property type="match status" value="1"/>
</dbReference>
<feature type="region of interest" description="Disordered" evidence="4">
    <location>
        <begin position="668"/>
        <end position="703"/>
    </location>
</feature>
<evidence type="ECO:0000256" key="3">
    <source>
        <dbReference type="ARBA" id="ARBA00022840"/>
    </source>
</evidence>
<dbReference type="PANTHER" id="PTHR12169">
    <property type="entry name" value="ATPASE N2B"/>
    <property type="match status" value="1"/>
</dbReference>
<dbReference type="GO" id="GO:0005739">
    <property type="term" value="C:mitochondrion"/>
    <property type="evidence" value="ECO:0007669"/>
    <property type="project" value="TreeGrafter"/>
</dbReference>
<gene>
    <name evidence="5" type="ORF">H2204_003838</name>
</gene>
<protein>
    <recommendedName>
        <fullName evidence="7">AAA+ ATPase domain-containing protein</fullName>
    </recommendedName>
</protein>
<evidence type="ECO:0000256" key="2">
    <source>
        <dbReference type="ARBA" id="ARBA00022741"/>
    </source>
</evidence>
<evidence type="ECO:0000256" key="4">
    <source>
        <dbReference type="SAM" id="MobiDB-lite"/>
    </source>
</evidence>
<feature type="region of interest" description="Disordered" evidence="4">
    <location>
        <begin position="71"/>
        <end position="124"/>
    </location>
</feature>
<evidence type="ECO:0008006" key="7">
    <source>
        <dbReference type="Google" id="ProtNLM"/>
    </source>
</evidence>
<dbReference type="Gene3D" id="3.40.50.300">
    <property type="entry name" value="P-loop containing nucleotide triphosphate hydrolases"/>
    <property type="match status" value="1"/>
</dbReference>
<feature type="region of interest" description="Disordered" evidence="4">
    <location>
        <begin position="588"/>
        <end position="608"/>
    </location>
</feature>